<name>A0A1M6QBE2_9CLOT</name>
<dbReference type="GO" id="GO:0005886">
    <property type="term" value="C:plasma membrane"/>
    <property type="evidence" value="ECO:0007669"/>
    <property type="project" value="UniProtKB-SubCell"/>
</dbReference>
<keyword evidence="11 13" id="KW-0472">Membrane</keyword>
<reference evidence="14 15" key="1">
    <citation type="submission" date="2016-11" db="EMBL/GenBank/DDBJ databases">
        <authorList>
            <person name="Jaros S."/>
            <person name="Januszkiewicz K."/>
            <person name="Wedrychowicz H."/>
        </authorList>
    </citation>
    <scope>NUCLEOTIDE SEQUENCE [LARGE SCALE GENOMIC DNA]</scope>
    <source>
        <strain evidence="14 15">DSM 3090</strain>
    </source>
</reference>
<evidence type="ECO:0000256" key="13">
    <source>
        <dbReference type="SAM" id="Phobius"/>
    </source>
</evidence>
<dbReference type="PANTHER" id="PTHR43298">
    <property type="entry name" value="MULTIDRUG RESISTANCE PROTEIN NORM-RELATED"/>
    <property type="match status" value="1"/>
</dbReference>
<dbReference type="PANTHER" id="PTHR43298:SF2">
    <property type="entry name" value="FMN_FAD EXPORTER YEEO-RELATED"/>
    <property type="match status" value="1"/>
</dbReference>
<dbReference type="NCBIfam" id="TIGR00797">
    <property type="entry name" value="matE"/>
    <property type="match status" value="1"/>
</dbReference>
<dbReference type="CDD" id="cd13137">
    <property type="entry name" value="MATE_NorM_like"/>
    <property type="match status" value="1"/>
</dbReference>
<dbReference type="GO" id="GO:0006811">
    <property type="term" value="P:monoatomic ion transport"/>
    <property type="evidence" value="ECO:0007669"/>
    <property type="project" value="UniProtKB-KW"/>
</dbReference>
<comment type="function">
    <text evidence="1">Multidrug efflux pump.</text>
</comment>
<accession>A0A1M6QBE2</accession>
<evidence type="ECO:0000256" key="2">
    <source>
        <dbReference type="ARBA" id="ARBA00004651"/>
    </source>
</evidence>
<feature type="transmembrane region" description="Helical" evidence="13">
    <location>
        <begin position="151"/>
        <end position="170"/>
    </location>
</feature>
<keyword evidence="8 13" id="KW-0812">Transmembrane</keyword>
<keyword evidence="7" id="KW-1003">Cell membrane</keyword>
<evidence type="ECO:0000256" key="12">
    <source>
        <dbReference type="ARBA" id="ARBA00031636"/>
    </source>
</evidence>
<feature type="transmembrane region" description="Helical" evidence="13">
    <location>
        <begin position="425"/>
        <end position="445"/>
    </location>
</feature>
<evidence type="ECO:0000256" key="5">
    <source>
        <dbReference type="ARBA" id="ARBA00022448"/>
    </source>
</evidence>
<dbReference type="InterPro" id="IPR048279">
    <property type="entry name" value="MdtK-like"/>
</dbReference>
<keyword evidence="6" id="KW-0050">Antiport</keyword>
<proteinExistence type="inferred from homology"/>
<evidence type="ECO:0000256" key="1">
    <source>
        <dbReference type="ARBA" id="ARBA00003408"/>
    </source>
</evidence>
<sequence length="468" mass="50952">MNSLYKLFSVEYLMRKVKKKGELPSTAEVYKEVLNISAPSVADAVLVALISMVDTIMVSSLGSGAIAAVGITGQPRMIILSVFMALNVGLTSVIARRKGQNNQKEANSILNQIITICILLSIIIATLGAVYARPLLVFAGANNEIVDSAVAYFEILMVGIPFNVITFCINGAQRGCGNTKISMKINVVSNLVNMLLNYFLITGHLGFPALGIRGAAIATVIGNLVGFIMAIISLTSKKENFLRININQLFKFKLKSLKSVFSIGISAGVEQIFFRIGFFLYTKVIASLGTTALATNMICSNLTNLSFAFYDGLSMATGALFGQAMGKERQDISQLYVNVSIRIGFIISCVIIFVFVVFGRSIIGLFSDDNMVLSLGYIILLEVAVTQPIQSSQYIYSSALRSAGDARYTAFTTMISVGILRPIEAYVLCYPLGLGLAGVWMSYFMDQGIRYLLCKHRFQLGGWKKIRV</sequence>
<evidence type="ECO:0000256" key="8">
    <source>
        <dbReference type="ARBA" id="ARBA00022692"/>
    </source>
</evidence>
<dbReference type="Proteomes" id="UP000183952">
    <property type="component" value="Unassembled WGS sequence"/>
</dbReference>
<evidence type="ECO:0000256" key="9">
    <source>
        <dbReference type="ARBA" id="ARBA00022989"/>
    </source>
</evidence>
<gene>
    <name evidence="14" type="ORF">SAMN02745248_01955</name>
</gene>
<dbReference type="STRING" id="1121331.SAMN02745248_01955"/>
<dbReference type="EMBL" id="FRAD01000016">
    <property type="protein sequence ID" value="SHK17614.1"/>
    <property type="molecule type" value="Genomic_DNA"/>
</dbReference>
<dbReference type="InterPro" id="IPR002528">
    <property type="entry name" value="MATE_fam"/>
</dbReference>
<evidence type="ECO:0000256" key="11">
    <source>
        <dbReference type="ARBA" id="ARBA00023136"/>
    </source>
</evidence>
<evidence type="ECO:0000256" key="3">
    <source>
        <dbReference type="ARBA" id="ARBA00010199"/>
    </source>
</evidence>
<dbReference type="RefSeq" id="WP_072903909.1">
    <property type="nucleotide sequence ID" value="NZ_FRAD01000016.1"/>
</dbReference>
<comment type="subcellular location">
    <subcellularLocation>
        <location evidence="2">Cell membrane</location>
        <topology evidence="2">Multi-pass membrane protein</topology>
    </subcellularLocation>
</comment>
<dbReference type="GO" id="GO:0042910">
    <property type="term" value="F:xenobiotic transmembrane transporter activity"/>
    <property type="evidence" value="ECO:0007669"/>
    <property type="project" value="InterPro"/>
</dbReference>
<dbReference type="GO" id="GO:0015297">
    <property type="term" value="F:antiporter activity"/>
    <property type="evidence" value="ECO:0007669"/>
    <property type="project" value="UniProtKB-KW"/>
</dbReference>
<keyword evidence="9 13" id="KW-1133">Transmembrane helix</keyword>
<dbReference type="AlphaFoldDB" id="A0A1M6QBE2"/>
<feature type="transmembrane region" description="Helical" evidence="13">
    <location>
        <begin position="191"/>
        <end position="210"/>
    </location>
</feature>
<protein>
    <recommendedName>
        <fullName evidence="4">Probable multidrug resistance protein NorM</fullName>
    </recommendedName>
    <alternativeName>
        <fullName evidence="12">Multidrug-efflux transporter</fullName>
    </alternativeName>
</protein>
<evidence type="ECO:0000256" key="6">
    <source>
        <dbReference type="ARBA" id="ARBA00022449"/>
    </source>
</evidence>
<evidence type="ECO:0000256" key="7">
    <source>
        <dbReference type="ARBA" id="ARBA00022475"/>
    </source>
</evidence>
<dbReference type="PIRSF" id="PIRSF006603">
    <property type="entry name" value="DinF"/>
    <property type="match status" value="1"/>
</dbReference>
<feature type="transmembrane region" description="Helical" evidence="13">
    <location>
        <begin position="44"/>
        <end position="71"/>
    </location>
</feature>
<feature type="transmembrane region" description="Helical" evidence="13">
    <location>
        <begin position="302"/>
        <end position="322"/>
    </location>
</feature>
<keyword evidence="15" id="KW-1185">Reference proteome</keyword>
<evidence type="ECO:0000313" key="14">
    <source>
        <dbReference type="EMBL" id="SHK17614.1"/>
    </source>
</evidence>
<evidence type="ECO:0000313" key="15">
    <source>
        <dbReference type="Proteomes" id="UP000183952"/>
    </source>
</evidence>
<feature type="transmembrane region" description="Helical" evidence="13">
    <location>
        <begin position="343"/>
        <end position="366"/>
    </location>
</feature>
<organism evidence="14 15">
    <name type="scientific">Hathewaya proteolytica DSM 3090</name>
    <dbReference type="NCBI Taxonomy" id="1121331"/>
    <lineage>
        <taxon>Bacteria</taxon>
        <taxon>Bacillati</taxon>
        <taxon>Bacillota</taxon>
        <taxon>Clostridia</taxon>
        <taxon>Eubacteriales</taxon>
        <taxon>Clostridiaceae</taxon>
        <taxon>Hathewaya</taxon>
    </lineage>
</organism>
<keyword evidence="5" id="KW-0813">Transport</keyword>
<feature type="transmembrane region" description="Helical" evidence="13">
    <location>
        <begin position="77"/>
        <end position="96"/>
    </location>
</feature>
<evidence type="ECO:0000256" key="10">
    <source>
        <dbReference type="ARBA" id="ARBA00023065"/>
    </source>
</evidence>
<keyword evidence="10" id="KW-0406">Ion transport</keyword>
<comment type="similarity">
    <text evidence="3">Belongs to the multi antimicrobial extrusion (MATE) (TC 2.A.66.1) family.</text>
</comment>
<dbReference type="InterPro" id="IPR050222">
    <property type="entry name" value="MATE_MdtK"/>
</dbReference>
<dbReference type="Pfam" id="PF01554">
    <property type="entry name" value="MatE"/>
    <property type="match status" value="2"/>
</dbReference>
<feature type="transmembrane region" description="Helical" evidence="13">
    <location>
        <begin position="108"/>
        <end position="131"/>
    </location>
</feature>
<dbReference type="OrthoDB" id="62420at2"/>
<feature type="transmembrane region" description="Helical" evidence="13">
    <location>
        <begin position="216"/>
        <end position="236"/>
    </location>
</feature>
<evidence type="ECO:0000256" key="4">
    <source>
        <dbReference type="ARBA" id="ARBA00020268"/>
    </source>
</evidence>